<proteinExistence type="predicted"/>
<organism evidence="1 2">
    <name type="scientific">Cereibacter sphaeroides</name>
    <name type="common">Rhodobacter sphaeroides</name>
    <dbReference type="NCBI Taxonomy" id="1063"/>
    <lineage>
        <taxon>Bacteria</taxon>
        <taxon>Pseudomonadati</taxon>
        <taxon>Pseudomonadota</taxon>
        <taxon>Alphaproteobacteria</taxon>
        <taxon>Rhodobacterales</taxon>
        <taxon>Paracoccaceae</taxon>
        <taxon>Cereibacter</taxon>
    </lineage>
</organism>
<dbReference type="EMBL" id="QWGP01000038">
    <property type="protein sequence ID" value="RHZ91152.1"/>
    <property type="molecule type" value="Genomic_DNA"/>
</dbReference>
<evidence type="ECO:0008006" key="3">
    <source>
        <dbReference type="Google" id="ProtNLM"/>
    </source>
</evidence>
<sequence length="147" mass="15524">MASKQIIAYGALVERSTDGTTGWTVIPEAKGIAVPVVEQDYQDVTSLDSEGGYRDYIKGLKDIGQITIPMGYTSAGYAAMIADQEAPNPIHYRVTMKAAPDQSTGDVFEFRGFPVPQIEAGDLGTPVGINLNIRGTGAPTWTAGTAA</sequence>
<protein>
    <recommendedName>
        <fullName evidence="3">Phage tail protein</fullName>
    </recommendedName>
</protein>
<dbReference type="Gene3D" id="4.10.410.40">
    <property type="match status" value="1"/>
</dbReference>
<dbReference type="Proteomes" id="UP000266305">
    <property type="component" value="Unassembled WGS sequence"/>
</dbReference>
<dbReference type="RefSeq" id="WP_119001343.1">
    <property type="nucleotide sequence ID" value="NZ_QWGP01000038.1"/>
</dbReference>
<reference evidence="1 2" key="1">
    <citation type="submission" date="2018-08" db="EMBL/GenBank/DDBJ databases">
        <title>Draft genome sequence of Rhodobacter sphaeroides FY.</title>
        <authorList>
            <person name="Rayyan A."/>
            <person name="Meyer T.E."/>
            <person name="Kyndt J.A."/>
        </authorList>
    </citation>
    <scope>NUCLEOTIDE SEQUENCE [LARGE SCALE GENOMIC DNA]</scope>
    <source>
        <strain evidence="1 2">FY</strain>
    </source>
</reference>
<evidence type="ECO:0000313" key="2">
    <source>
        <dbReference type="Proteomes" id="UP000266305"/>
    </source>
</evidence>
<comment type="caution">
    <text evidence="1">The sequence shown here is derived from an EMBL/GenBank/DDBJ whole genome shotgun (WGS) entry which is preliminary data.</text>
</comment>
<gene>
    <name evidence="1" type="ORF">D1114_20995</name>
</gene>
<accession>A0AAX1UFF9</accession>
<name>A0AAX1UFF9_CERSP</name>
<evidence type="ECO:0000313" key="1">
    <source>
        <dbReference type="EMBL" id="RHZ91152.1"/>
    </source>
</evidence>
<dbReference type="AlphaFoldDB" id="A0AAX1UFF9"/>